<evidence type="ECO:0000313" key="4">
    <source>
        <dbReference type="Proteomes" id="UP001596414"/>
    </source>
</evidence>
<dbReference type="Gene3D" id="1.10.10.10">
    <property type="entry name" value="Winged helix-like DNA-binding domain superfamily/Winged helix DNA-binding domain"/>
    <property type="match status" value="1"/>
</dbReference>
<feature type="domain" description="DUF7351" evidence="2">
    <location>
        <begin position="106"/>
        <end position="294"/>
    </location>
</feature>
<dbReference type="Pfam" id="PF24042">
    <property type="entry name" value="DUF7351"/>
    <property type="match status" value="1"/>
</dbReference>
<comment type="caution">
    <text evidence="3">The sequence shown here is derived from an EMBL/GenBank/DDBJ whole genome shotgun (WGS) entry which is preliminary data.</text>
</comment>
<dbReference type="Pfam" id="PF24038">
    <property type="entry name" value="DUF7347"/>
    <property type="match status" value="1"/>
</dbReference>
<dbReference type="RefSeq" id="WP_267636025.1">
    <property type="nucleotide sequence ID" value="NZ_JAODIY010000001.1"/>
</dbReference>
<reference evidence="3 4" key="1">
    <citation type="journal article" date="2014" name="Int. J. Syst. Evol. Microbiol.">
        <title>Complete genome sequence of Corynebacterium casei LMG S-19264T (=DSM 44701T), isolated from a smear-ripened cheese.</title>
        <authorList>
            <consortium name="US DOE Joint Genome Institute (JGI-PGF)"/>
            <person name="Walter F."/>
            <person name="Albersmeier A."/>
            <person name="Kalinowski J."/>
            <person name="Ruckert C."/>
        </authorList>
    </citation>
    <scope>NUCLEOTIDE SEQUENCE [LARGE SCALE GENOMIC DNA]</scope>
    <source>
        <strain evidence="3 4">CGMCC 4.7215</strain>
    </source>
</reference>
<gene>
    <name evidence="3" type="ORF">ACFQJ7_10535</name>
</gene>
<evidence type="ECO:0000259" key="2">
    <source>
        <dbReference type="Pfam" id="PF24042"/>
    </source>
</evidence>
<dbReference type="Proteomes" id="UP001596414">
    <property type="component" value="Unassembled WGS sequence"/>
</dbReference>
<protein>
    <submittedName>
        <fullName evidence="3">Winged helix-turn-helix domain-containing protein</fullName>
    </submittedName>
</protein>
<sequence>MDHPQFVEHDEPEDVFTLLSDDNRIDILRALWNSDDLMTFSALHDAVDIRDSGQFNYHLDKLVGQFVTKTEEGYELTAAGWQVNGAIEAGSYTAKGRMEPIAIDPPCPACDGSRTFYYENEVARVECDTCDVRMEFPIPPSTFVNCNREDIPTVAGKYLRTTIKGLDTGFCAQCDGPVERTACHVTDSSLWDSSVDDVDQQLGNVSDMPVVEYECLQCGREPTSGLPFSLLTHPEVVGFHYDRGIDIRRRSIWEFTPFGTEHAQVTSNDPFRASVSFIAGDDKLTLIVDEEITVLETTVTTTAE</sequence>
<name>A0ABD5XDK4_9EURY</name>
<organism evidence="3 4">
    <name type="scientific">Halovenus rubra</name>
    <dbReference type="NCBI Taxonomy" id="869890"/>
    <lineage>
        <taxon>Archaea</taxon>
        <taxon>Methanobacteriati</taxon>
        <taxon>Methanobacteriota</taxon>
        <taxon>Stenosarchaea group</taxon>
        <taxon>Halobacteria</taxon>
        <taxon>Halobacteriales</taxon>
        <taxon>Haloarculaceae</taxon>
        <taxon>Halovenus</taxon>
    </lineage>
</organism>
<accession>A0ABD5XDK4</accession>
<dbReference type="InterPro" id="IPR055771">
    <property type="entry name" value="DUF7347"/>
</dbReference>
<dbReference type="InterPro" id="IPR036388">
    <property type="entry name" value="WH-like_DNA-bd_sf"/>
</dbReference>
<feature type="domain" description="DUF7347" evidence="1">
    <location>
        <begin position="12"/>
        <end position="87"/>
    </location>
</feature>
<dbReference type="AlphaFoldDB" id="A0ABD5XDK4"/>
<evidence type="ECO:0000259" key="1">
    <source>
        <dbReference type="Pfam" id="PF24038"/>
    </source>
</evidence>
<dbReference type="InterPro" id="IPR055775">
    <property type="entry name" value="DUF7351"/>
</dbReference>
<evidence type="ECO:0000313" key="3">
    <source>
        <dbReference type="EMBL" id="MFC7126467.1"/>
    </source>
</evidence>
<proteinExistence type="predicted"/>
<dbReference type="EMBL" id="JBHSZQ010000020">
    <property type="protein sequence ID" value="MFC7126467.1"/>
    <property type="molecule type" value="Genomic_DNA"/>
</dbReference>